<dbReference type="EMBL" id="KN838670">
    <property type="protein sequence ID" value="KIJ98388.1"/>
    <property type="molecule type" value="Genomic_DNA"/>
</dbReference>
<proteinExistence type="predicted"/>
<sequence length="111" mass="12335">MAKSVIIVRIIGYLLIRNRITHAFSFSHVKNCWALTEVMADNEASPQSSIPHAVELGAFSFFPTSSSTSKLDIYNIAGSSKVTRDELIGFKSGCRLAARYEQVLESFIVYD</sequence>
<name>A0A0C9XAD4_9AGAR</name>
<dbReference type="HOGENOM" id="CLU_2158813_0_0_1"/>
<protein>
    <submittedName>
        <fullName evidence="1">Uncharacterized protein</fullName>
    </submittedName>
</protein>
<evidence type="ECO:0000313" key="1">
    <source>
        <dbReference type="EMBL" id="KIJ98388.1"/>
    </source>
</evidence>
<dbReference type="Proteomes" id="UP000054477">
    <property type="component" value="Unassembled WGS sequence"/>
</dbReference>
<dbReference type="AlphaFoldDB" id="A0A0C9XAD4"/>
<gene>
    <name evidence="1" type="ORF">K443DRAFT_209850</name>
</gene>
<organism evidence="1 2">
    <name type="scientific">Laccaria amethystina LaAM-08-1</name>
    <dbReference type="NCBI Taxonomy" id="1095629"/>
    <lineage>
        <taxon>Eukaryota</taxon>
        <taxon>Fungi</taxon>
        <taxon>Dikarya</taxon>
        <taxon>Basidiomycota</taxon>
        <taxon>Agaricomycotina</taxon>
        <taxon>Agaricomycetes</taxon>
        <taxon>Agaricomycetidae</taxon>
        <taxon>Agaricales</taxon>
        <taxon>Agaricineae</taxon>
        <taxon>Hydnangiaceae</taxon>
        <taxon>Laccaria</taxon>
    </lineage>
</organism>
<reference evidence="1 2" key="1">
    <citation type="submission" date="2014-04" db="EMBL/GenBank/DDBJ databases">
        <authorList>
            <consortium name="DOE Joint Genome Institute"/>
            <person name="Kuo A."/>
            <person name="Kohler A."/>
            <person name="Nagy L.G."/>
            <person name="Floudas D."/>
            <person name="Copeland A."/>
            <person name="Barry K.W."/>
            <person name="Cichocki N."/>
            <person name="Veneault-Fourrey C."/>
            <person name="LaButti K."/>
            <person name="Lindquist E.A."/>
            <person name="Lipzen A."/>
            <person name="Lundell T."/>
            <person name="Morin E."/>
            <person name="Murat C."/>
            <person name="Sun H."/>
            <person name="Tunlid A."/>
            <person name="Henrissat B."/>
            <person name="Grigoriev I.V."/>
            <person name="Hibbett D.S."/>
            <person name="Martin F."/>
            <person name="Nordberg H.P."/>
            <person name="Cantor M.N."/>
            <person name="Hua S.X."/>
        </authorList>
    </citation>
    <scope>NUCLEOTIDE SEQUENCE [LARGE SCALE GENOMIC DNA]</scope>
    <source>
        <strain evidence="1 2">LaAM-08-1</strain>
    </source>
</reference>
<evidence type="ECO:0000313" key="2">
    <source>
        <dbReference type="Proteomes" id="UP000054477"/>
    </source>
</evidence>
<accession>A0A0C9XAD4</accession>
<reference evidence="2" key="2">
    <citation type="submission" date="2015-01" db="EMBL/GenBank/DDBJ databases">
        <title>Evolutionary Origins and Diversification of the Mycorrhizal Mutualists.</title>
        <authorList>
            <consortium name="DOE Joint Genome Institute"/>
            <consortium name="Mycorrhizal Genomics Consortium"/>
            <person name="Kohler A."/>
            <person name="Kuo A."/>
            <person name="Nagy L.G."/>
            <person name="Floudas D."/>
            <person name="Copeland A."/>
            <person name="Barry K.W."/>
            <person name="Cichocki N."/>
            <person name="Veneault-Fourrey C."/>
            <person name="LaButti K."/>
            <person name="Lindquist E.A."/>
            <person name="Lipzen A."/>
            <person name="Lundell T."/>
            <person name="Morin E."/>
            <person name="Murat C."/>
            <person name="Riley R."/>
            <person name="Ohm R."/>
            <person name="Sun H."/>
            <person name="Tunlid A."/>
            <person name="Henrissat B."/>
            <person name="Grigoriev I.V."/>
            <person name="Hibbett D.S."/>
            <person name="Martin F."/>
        </authorList>
    </citation>
    <scope>NUCLEOTIDE SEQUENCE [LARGE SCALE GENOMIC DNA]</scope>
    <source>
        <strain evidence="2">LaAM-08-1</strain>
    </source>
</reference>
<keyword evidence="2" id="KW-1185">Reference proteome</keyword>